<evidence type="ECO:0000256" key="8">
    <source>
        <dbReference type="ARBA" id="ARBA00023136"/>
    </source>
</evidence>
<dbReference type="EMBL" id="JACGCM010000146">
    <property type="protein sequence ID" value="KAF6175752.1"/>
    <property type="molecule type" value="Genomic_DNA"/>
</dbReference>
<evidence type="ECO:0000256" key="9">
    <source>
        <dbReference type="SAM" id="MobiDB-lite"/>
    </source>
</evidence>
<keyword evidence="6" id="KW-0809">Transit peptide</keyword>
<evidence type="ECO:0000256" key="4">
    <source>
        <dbReference type="ARBA" id="ARBA00022640"/>
    </source>
</evidence>
<proteinExistence type="predicted"/>
<feature type="transmembrane region" description="Helical" evidence="10">
    <location>
        <begin position="208"/>
        <end position="229"/>
    </location>
</feature>
<dbReference type="GO" id="GO:0046943">
    <property type="term" value="F:carboxylic acid transmembrane transporter activity"/>
    <property type="evidence" value="ECO:0007669"/>
    <property type="project" value="UniProtKB-ARBA"/>
</dbReference>
<evidence type="ECO:0000256" key="7">
    <source>
        <dbReference type="ARBA" id="ARBA00022989"/>
    </source>
</evidence>
<keyword evidence="2" id="KW-0813">Transport</keyword>
<dbReference type="NCBIfam" id="TIGR00817">
    <property type="entry name" value="tpt"/>
    <property type="match status" value="1"/>
</dbReference>
<evidence type="ECO:0000256" key="1">
    <source>
        <dbReference type="ARBA" id="ARBA00004508"/>
    </source>
</evidence>
<dbReference type="InterPro" id="IPR050186">
    <property type="entry name" value="TPT_transporter"/>
</dbReference>
<comment type="subcellular location">
    <subcellularLocation>
        <location evidence="1">Plastid</location>
        <location evidence="1">Chloroplast membrane</location>
        <topology evidence="1">Multi-pass membrane protein</topology>
    </subcellularLocation>
</comment>
<feature type="transmembrane region" description="Helical" evidence="10">
    <location>
        <begin position="94"/>
        <end position="111"/>
    </location>
</feature>
<evidence type="ECO:0000256" key="3">
    <source>
        <dbReference type="ARBA" id="ARBA00022528"/>
    </source>
</evidence>
<name>A0A7J7P8Z4_9MAGN</name>
<dbReference type="Pfam" id="PF14303">
    <property type="entry name" value="NAM-associated"/>
    <property type="match status" value="1"/>
</dbReference>
<dbReference type="OrthoDB" id="6418713at2759"/>
<feature type="region of interest" description="Disordered" evidence="9">
    <location>
        <begin position="430"/>
        <end position="475"/>
    </location>
</feature>
<comment type="caution">
    <text evidence="13">The sequence shown here is derived from an EMBL/GenBank/DDBJ whole genome shotgun (WGS) entry which is preliminary data.</text>
</comment>
<dbReference type="Pfam" id="PF03151">
    <property type="entry name" value="TPT"/>
    <property type="match status" value="1"/>
</dbReference>
<feature type="transmembrane region" description="Helical" evidence="10">
    <location>
        <begin position="163"/>
        <end position="188"/>
    </location>
</feature>
<keyword evidence="5 10" id="KW-0812">Transmembrane</keyword>
<evidence type="ECO:0000259" key="12">
    <source>
        <dbReference type="Pfam" id="PF14303"/>
    </source>
</evidence>
<keyword evidence="4" id="KW-0934">Plastid</keyword>
<dbReference type="AlphaFoldDB" id="A0A7J7P8Z4"/>
<evidence type="ECO:0000256" key="5">
    <source>
        <dbReference type="ARBA" id="ARBA00022692"/>
    </source>
</evidence>
<evidence type="ECO:0000313" key="13">
    <source>
        <dbReference type="EMBL" id="KAF6175752.1"/>
    </source>
</evidence>
<keyword evidence="3" id="KW-0150">Chloroplast</keyword>
<feature type="domain" description="No apical meristem-associated C-terminal" evidence="12">
    <location>
        <begin position="399"/>
        <end position="574"/>
    </location>
</feature>
<evidence type="ECO:0000259" key="11">
    <source>
        <dbReference type="Pfam" id="PF03151"/>
    </source>
</evidence>
<dbReference type="GO" id="GO:0031969">
    <property type="term" value="C:chloroplast membrane"/>
    <property type="evidence" value="ECO:0007669"/>
    <property type="project" value="UniProtKB-SubCell"/>
</dbReference>
<keyword evidence="14" id="KW-1185">Reference proteome</keyword>
<keyword evidence="7 10" id="KW-1133">Transmembrane helix</keyword>
<feature type="domain" description="Sugar phosphate transporter" evidence="11">
    <location>
        <begin position="93"/>
        <end position="381"/>
    </location>
</feature>
<sequence>MICSVRQPGLTLAVPDHLRKTPSILARVSLARSKTPNSLAMKPLYISSLGDLGDLGSRGRRLVMECKASEGGDQVELSDQEMGSVAAKGPKVKIGIYFAVWWALNVVFNIYNKKVLNVFPYPWLTSTLSLATGSLMMLISWGTGLAEVPNTDLDFWKSLFPVAVAHTIGHVAATVSMSKVAVSFTHIIKSGEPAFSVLVSRFLLGETFPAQVYLSLLPIIGGCALAAVTELNFNMIGFMGAMISNLAFVFRNIFSKKGMKGKAVGGMNYYACLSLLSLAILTPFAIAVEGPQMWVEGWKTAVSQIGPQVIWWVAAQSVFYHLYNQVSYMSLDEISPLTFSIGNTMKRISVIVSSIIIFRTPVQPVNALGTAIAILGTFIYSQENDARKIYKGLNGGNDFKHSEAYKILARELRWANLRDGGLNHAVNIPRNVARRTSDNSSPGNSVGSNNLSEDPAGPPTPQSVNPNSDLDGSLYEGGSRSIGQKIYRKNLASQKAMEGVTSSGSDIQIMLDELRLEKIQAKEENERRRAEAMQYWQAKIDLEQTKEDRKIMEKDLSTLSGHQLQYYLQRKAEIMERLAKRGGPGT</sequence>
<evidence type="ECO:0000256" key="10">
    <source>
        <dbReference type="SAM" id="Phobius"/>
    </source>
</evidence>
<evidence type="ECO:0008006" key="15">
    <source>
        <dbReference type="Google" id="ProtNLM"/>
    </source>
</evidence>
<keyword evidence="8 10" id="KW-0472">Membrane</keyword>
<evidence type="ECO:0000256" key="6">
    <source>
        <dbReference type="ARBA" id="ARBA00022946"/>
    </source>
</evidence>
<evidence type="ECO:0000313" key="14">
    <source>
        <dbReference type="Proteomes" id="UP000541444"/>
    </source>
</evidence>
<feature type="compositionally biased region" description="Low complexity" evidence="9">
    <location>
        <begin position="438"/>
        <end position="452"/>
    </location>
</feature>
<feature type="transmembrane region" description="Helical" evidence="10">
    <location>
        <begin position="266"/>
        <end position="285"/>
    </location>
</feature>
<gene>
    <name evidence="13" type="ORF">GIB67_035879</name>
</gene>
<protein>
    <recommendedName>
        <fullName evidence="15">Sugar phosphate transporter domain-containing protein</fullName>
    </recommendedName>
</protein>
<accession>A0A7J7P8Z4</accession>
<organism evidence="13 14">
    <name type="scientific">Kingdonia uniflora</name>
    <dbReference type="NCBI Taxonomy" id="39325"/>
    <lineage>
        <taxon>Eukaryota</taxon>
        <taxon>Viridiplantae</taxon>
        <taxon>Streptophyta</taxon>
        <taxon>Embryophyta</taxon>
        <taxon>Tracheophyta</taxon>
        <taxon>Spermatophyta</taxon>
        <taxon>Magnoliopsida</taxon>
        <taxon>Ranunculales</taxon>
        <taxon>Circaeasteraceae</taxon>
        <taxon>Kingdonia</taxon>
    </lineage>
</organism>
<dbReference type="GO" id="GO:0015605">
    <property type="term" value="F:organophosphate ester transmembrane transporter activity"/>
    <property type="evidence" value="ECO:0007669"/>
    <property type="project" value="UniProtKB-ARBA"/>
</dbReference>
<dbReference type="InterPro" id="IPR029466">
    <property type="entry name" value="NAM-associated_C"/>
</dbReference>
<feature type="transmembrane region" description="Helical" evidence="10">
    <location>
        <begin position="235"/>
        <end position="254"/>
    </location>
</feature>
<dbReference type="GO" id="GO:0015718">
    <property type="term" value="P:monocarboxylic acid transport"/>
    <property type="evidence" value="ECO:0007669"/>
    <property type="project" value="UniProtKB-ARBA"/>
</dbReference>
<reference evidence="13 14" key="1">
    <citation type="journal article" date="2020" name="IScience">
        <title>Genome Sequencing of the Endangered Kingdonia uniflora (Circaeasteraceae, Ranunculales) Reveals Potential Mechanisms of Evolutionary Specialization.</title>
        <authorList>
            <person name="Sun Y."/>
            <person name="Deng T."/>
            <person name="Zhang A."/>
            <person name="Moore M.J."/>
            <person name="Landis J.B."/>
            <person name="Lin N."/>
            <person name="Zhang H."/>
            <person name="Zhang X."/>
            <person name="Huang J."/>
            <person name="Zhang X."/>
            <person name="Sun H."/>
            <person name="Wang H."/>
        </authorList>
    </citation>
    <scope>NUCLEOTIDE SEQUENCE [LARGE SCALE GENOMIC DNA]</scope>
    <source>
        <strain evidence="13">TB1705</strain>
        <tissue evidence="13">Leaf</tissue>
    </source>
</reference>
<dbReference type="SUPFAM" id="SSF103481">
    <property type="entry name" value="Multidrug resistance efflux transporter EmrE"/>
    <property type="match status" value="1"/>
</dbReference>
<dbReference type="InterPro" id="IPR004696">
    <property type="entry name" value="Tpt_PEP_transl"/>
</dbReference>
<dbReference type="InterPro" id="IPR037185">
    <property type="entry name" value="EmrE-like"/>
</dbReference>
<dbReference type="Proteomes" id="UP000541444">
    <property type="component" value="Unassembled WGS sequence"/>
</dbReference>
<feature type="transmembrane region" description="Helical" evidence="10">
    <location>
        <begin position="123"/>
        <end position="143"/>
    </location>
</feature>
<dbReference type="PANTHER" id="PTHR11132">
    <property type="entry name" value="SOLUTE CARRIER FAMILY 35"/>
    <property type="match status" value="1"/>
</dbReference>
<dbReference type="InterPro" id="IPR004853">
    <property type="entry name" value="Sugar_P_trans_dom"/>
</dbReference>
<evidence type="ECO:0000256" key="2">
    <source>
        <dbReference type="ARBA" id="ARBA00022448"/>
    </source>
</evidence>